<evidence type="ECO:0000313" key="7">
    <source>
        <dbReference type="EMBL" id="POF29097.1"/>
    </source>
</evidence>
<feature type="domain" description="HTH luxR-type" evidence="5">
    <location>
        <begin position="142"/>
        <end position="207"/>
    </location>
</feature>
<evidence type="ECO:0000259" key="5">
    <source>
        <dbReference type="PROSITE" id="PS50043"/>
    </source>
</evidence>
<feature type="modified residue" description="4-aspartylphosphate" evidence="4">
    <location>
        <position position="54"/>
    </location>
</feature>
<dbReference type="Gene3D" id="3.40.50.2300">
    <property type="match status" value="1"/>
</dbReference>
<proteinExistence type="predicted"/>
<dbReference type="SMART" id="SM00421">
    <property type="entry name" value="HTH_LUXR"/>
    <property type="match status" value="1"/>
</dbReference>
<dbReference type="PANTHER" id="PTHR43214">
    <property type="entry name" value="TWO-COMPONENT RESPONSE REGULATOR"/>
    <property type="match status" value="1"/>
</dbReference>
<dbReference type="Pfam" id="PF00196">
    <property type="entry name" value="GerE"/>
    <property type="match status" value="1"/>
</dbReference>
<dbReference type="SUPFAM" id="SSF52172">
    <property type="entry name" value="CheY-like"/>
    <property type="match status" value="1"/>
</dbReference>
<dbReference type="CDD" id="cd06170">
    <property type="entry name" value="LuxR_C_like"/>
    <property type="match status" value="1"/>
</dbReference>
<sequence>MTPALICSDNVLVAKLLAEQLSGSFGSTRITIATSAAEAQAMICEDTFSVMLADASTEETIPLVRETCSETAIHCLVFGLRRDAAQVAAFAEAGAIGLVLREADLSEIGNALHSVSRGECECSPWVASALLRLVAGKSRKPAQVSADQFTSREGEILRLLDAGHSNKEIARELSIELATAKNHVHNILRKLNVPSRGKAVAELRSLGLIEAIGSEQRRL</sequence>
<dbReference type="GO" id="GO:0000160">
    <property type="term" value="P:phosphorelay signal transduction system"/>
    <property type="evidence" value="ECO:0007669"/>
    <property type="project" value="InterPro"/>
</dbReference>
<gene>
    <name evidence="7" type="ORF">CLV41_110101</name>
</gene>
<dbReference type="PROSITE" id="PS50110">
    <property type="entry name" value="RESPONSE_REGULATORY"/>
    <property type="match status" value="1"/>
</dbReference>
<evidence type="ECO:0000313" key="8">
    <source>
        <dbReference type="Proteomes" id="UP000236959"/>
    </source>
</evidence>
<dbReference type="InterPro" id="IPR011006">
    <property type="entry name" value="CheY-like_superfamily"/>
</dbReference>
<dbReference type="OrthoDB" id="9814495at2"/>
<dbReference type="EMBL" id="PPCN01000010">
    <property type="protein sequence ID" value="POF29097.1"/>
    <property type="molecule type" value="Genomic_DNA"/>
</dbReference>
<keyword evidence="3" id="KW-0804">Transcription</keyword>
<name>A0A2S3UN02_9HYPH</name>
<evidence type="ECO:0000259" key="6">
    <source>
        <dbReference type="PROSITE" id="PS50110"/>
    </source>
</evidence>
<dbReference type="AlphaFoldDB" id="A0A2S3UN02"/>
<evidence type="ECO:0000256" key="2">
    <source>
        <dbReference type="ARBA" id="ARBA00023125"/>
    </source>
</evidence>
<dbReference type="PRINTS" id="PR00038">
    <property type="entry name" value="HTHLUXR"/>
</dbReference>
<dbReference type="InterPro" id="IPR000792">
    <property type="entry name" value="Tscrpt_reg_LuxR_C"/>
</dbReference>
<dbReference type="Proteomes" id="UP000236959">
    <property type="component" value="Unassembled WGS sequence"/>
</dbReference>
<dbReference type="GO" id="GO:0006355">
    <property type="term" value="P:regulation of DNA-templated transcription"/>
    <property type="evidence" value="ECO:0007669"/>
    <property type="project" value="InterPro"/>
</dbReference>
<protein>
    <submittedName>
        <fullName evidence="7">DNA-binding NarL/FixJ family response regulator</fullName>
    </submittedName>
</protein>
<keyword evidence="8" id="KW-1185">Reference proteome</keyword>
<reference evidence="7 8" key="1">
    <citation type="submission" date="2018-01" db="EMBL/GenBank/DDBJ databases">
        <title>Genomic Encyclopedia of Archaeal and Bacterial Type Strains, Phase II (KMG-II): from individual species to whole genera.</title>
        <authorList>
            <person name="Goeker M."/>
        </authorList>
    </citation>
    <scope>NUCLEOTIDE SEQUENCE [LARGE SCALE GENOMIC DNA]</scope>
    <source>
        <strain evidence="7 8">DSM 17023</strain>
    </source>
</reference>
<keyword evidence="1" id="KW-0805">Transcription regulation</keyword>
<feature type="domain" description="Response regulatory" evidence="6">
    <location>
        <begin position="3"/>
        <end position="116"/>
    </location>
</feature>
<dbReference type="InterPro" id="IPR039420">
    <property type="entry name" value="WalR-like"/>
</dbReference>
<dbReference type="InterPro" id="IPR001789">
    <property type="entry name" value="Sig_transdc_resp-reg_receiver"/>
</dbReference>
<dbReference type="SUPFAM" id="SSF46894">
    <property type="entry name" value="C-terminal effector domain of the bipartite response regulators"/>
    <property type="match status" value="1"/>
</dbReference>
<keyword evidence="4" id="KW-0597">Phosphoprotein</keyword>
<dbReference type="GO" id="GO:0003677">
    <property type="term" value="F:DNA binding"/>
    <property type="evidence" value="ECO:0007669"/>
    <property type="project" value="UniProtKB-KW"/>
</dbReference>
<evidence type="ECO:0000256" key="1">
    <source>
        <dbReference type="ARBA" id="ARBA00023015"/>
    </source>
</evidence>
<evidence type="ECO:0000256" key="4">
    <source>
        <dbReference type="PROSITE-ProRule" id="PRU00169"/>
    </source>
</evidence>
<keyword evidence="2 7" id="KW-0238">DNA-binding</keyword>
<accession>A0A2S3UN02</accession>
<dbReference type="RefSeq" id="WP_146048613.1">
    <property type="nucleotide sequence ID" value="NZ_PPCN01000010.1"/>
</dbReference>
<comment type="caution">
    <text evidence="7">The sequence shown here is derived from an EMBL/GenBank/DDBJ whole genome shotgun (WGS) entry which is preliminary data.</text>
</comment>
<organism evidence="7 8">
    <name type="scientific">Roseibium marinum</name>
    <dbReference type="NCBI Taxonomy" id="281252"/>
    <lineage>
        <taxon>Bacteria</taxon>
        <taxon>Pseudomonadati</taxon>
        <taxon>Pseudomonadota</taxon>
        <taxon>Alphaproteobacteria</taxon>
        <taxon>Hyphomicrobiales</taxon>
        <taxon>Stappiaceae</taxon>
        <taxon>Roseibium</taxon>
    </lineage>
</organism>
<evidence type="ECO:0000256" key="3">
    <source>
        <dbReference type="ARBA" id="ARBA00023163"/>
    </source>
</evidence>
<dbReference type="PROSITE" id="PS50043">
    <property type="entry name" value="HTH_LUXR_2"/>
    <property type="match status" value="1"/>
</dbReference>
<dbReference type="InterPro" id="IPR016032">
    <property type="entry name" value="Sig_transdc_resp-reg_C-effctor"/>
</dbReference>
<dbReference type="PANTHER" id="PTHR43214:SF41">
    <property type="entry name" value="NITRATE_NITRITE RESPONSE REGULATOR PROTEIN NARP"/>
    <property type="match status" value="1"/>
</dbReference>